<proteinExistence type="predicted"/>
<organism evidence="2 3">
    <name type="scientific">Triticum urartu</name>
    <name type="common">Red wild einkorn</name>
    <name type="synonym">Crithodium urartu</name>
    <dbReference type="NCBI Taxonomy" id="4572"/>
    <lineage>
        <taxon>Eukaryota</taxon>
        <taxon>Viridiplantae</taxon>
        <taxon>Streptophyta</taxon>
        <taxon>Embryophyta</taxon>
        <taxon>Tracheophyta</taxon>
        <taxon>Spermatophyta</taxon>
        <taxon>Magnoliopsida</taxon>
        <taxon>Liliopsida</taxon>
        <taxon>Poales</taxon>
        <taxon>Poaceae</taxon>
        <taxon>BOP clade</taxon>
        <taxon>Pooideae</taxon>
        <taxon>Triticodae</taxon>
        <taxon>Triticeae</taxon>
        <taxon>Triticinae</taxon>
        <taxon>Triticum</taxon>
    </lineage>
</organism>
<dbReference type="Proteomes" id="UP000015106">
    <property type="component" value="Chromosome 1"/>
</dbReference>
<feature type="coiled-coil region" evidence="1">
    <location>
        <begin position="39"/>
        <end position="66"/>
    </location>
</feature>
<dbReference type="AlphaFoldDB" id="A0A8R7JY99"/>
<accession>A0A8R7JY99</accession>
<name>A0A8R7JY99_TRIUA</name>
<dbReference type="Gramene" id="TuG1812G0100001461.01.T01">
    <property type="protein sequence ID" value="TuG1812G0100001461.01.T01.cds471656"/>
    <property type="gene ID" value="TuG1812G0100001461.01"/>
</dbReference>
<evidence type="ECO:0000313" key="3">
    <source>
        <dbReference type="Proteomes" id="UP000015106"/>
    </source>
</evidence>
<reference evidence="2" key="2">
    <citation type="submission" date="2018-03" db="EMBL/GenBank/DDBJ databases">
        <title>The Triticum urartu genome reveals the dynamic nature of wheat genome evolution.</title>
        <authorList>
            <person name="Ling H."/>
            <person name="Ma B."/>
            <person name="Shi X."/>
            <person name="Liu H."/>
            <person name="Dong L."/>
            <person name="Sun H."/>
            <person name="Cao Y."/>
            <person name="Gao Q."/>
            <person name="Zheng S."/>
            <person name="Li Y."/>
            <person name="Yu Y."/>
            <person name="Du H."/>
            <person name="Qi M."/>
            <person name="Li Y."/>
            <person name="Yu H."/>
            <person name="Cui Y."/>
            <person name="Wang N."/>
            <person name="Chen C."/>
            <person name="Wu H."/>
            <person name="Zhao Y."/>
            <person name="Zhang J."/>
            <person name="Li Y."/>
            <person name="Zhou W."/>
            <person name="Zhang B."/>
            <person name="Hu W."/>
            <person name="Eijk M."/>
            <person name="Tang J."/>
            <person name="Witsenboer H."/>
            <person name="Zhao S."/>
            <person name="Li Z."/>
            <person name="Zhang A."/>
            <person name="Wang D."/>
            <person name="Liang C."/>
        </authorList>
    </citation>
    <scope>NUCLEOTIDE SEQUENCE [LARGE SCALE GENOMIC DNA]</scope>
    <source>
        <strain evidence="2">cv. G1812</strain>
    </source>
</reference>
<evidence type="ECO:0000256" key="1">
    <source>
        <dbReference type="SAM" id="Coils"/>
    </source>
</evidence>
<protein>
    <submittedName>
        <fullName evidence="2">Uncharacterized protein</fullName>
    </submittedName>
</protein>
<dbReference type="EnsemblPlants" id="TuG1812G0100001461.01.T01">
    <property type="protein sequence ID" value="TuG1812G0100001461.01.T01.cds471656"/>
    <property type="gene ID" value="TuG1812G0100001461.01"/>
</dbReference>
<evidence type="ECO:0000313" key="2">
    <source>
        <dbReference type="EnsemblPlants" id="TuG1812G0100001461.01.T01.cds471656"/>
    </source>
</evidence>
<reference evidence="2" key="3">
    <citation type="submission" date="2022-06" db="UniProtKB">
        <authorList>
            <consortium name="EnsemblPlants"/>
        </authorList>
    </citation>
    <scope>IDENTIFICATION</scope>
</reference>
<sequence>DRTRSANASDASRDEDGGRVIKRLAWLTGEGVETEGSWLLRAAAAAEAAEEEYAEEIEEASRWAAEARMACAARESCGGEGGLTGCGWWWCSKEDCGFRRYAIPVAAAERWVSDGVKGARFIVAM</sequence>
<reference evidence="3" key="1">
    <citation type="journal article" date="2013" name="Nature">
        <title>Draft genome of the wheat A-genome progenitor Triticum urartu.</title>
        <authorList>
            <person name="Ling H.Q."/>
            <person name="Zhao S."/>
            <person name="Liu D."/>
            <person name="Wang J."/>
            <person name="Sun H."/>
            <person name="Zhang C."/>
            <person name="Fan H."/>
            <person name="Li D."/>
            <person name="Dong L."/>
            <person name="Tao Y."/>
            <person name="Gao C."/>
            <person name="Wu H."/>
            <person name="Li Y."/>
            <person name="Cui Y."/>
            <person name="Guo X."/>
            <person name="Zheng S."/>
            <person name="Wang B."/>
            <person name="Yu K."/>
            <person name="Liang Q."/>
            <person name="Yang W."/>
            <person name="Lou X."/>
            <person name="Chen J."/>
            <person name="Feng M."/>
            <person name="Jian J."/>
            <person name="Zhang X."/>
            <person name="Luo G."/>
            <person name="Jiang Y."/>
            <person name="Liu J."/>
            <person name="Wang Z."/>
            <person name="Sha Y."/>
            <person name="Zhang B."/>
            <person name="Wu H."/>
            <person name="Tang D."/>
            <person name="Shen Q."/>
            <person name="Xue P."/>
            <person name="Zou S."/>
            <person name="Wang X."/>
            <person name="Liu X."/>
            <person name="Wang F."/>
            <person name="Yang Y."/>
            <person name="An X."/>
            <person name="Dong Z."/>
            <person name="Zhang K."/>
            <person name="Zhang X."/>
            <person name="Luo M.C."/>
            <person name="Dvorak J."/>
            <person name="Tong Y."/>
            <person name="Wang J."/>
            <person name="Yang H."/>
            <person name="Li Z."/>
            <person name="Wang D."/>
            <person name="Zhang A."/>
            <person name="Wang J."/>
        </authorList>
    </citation>
    <scope>NUCLEOTIDE SEQUENCE</scope>
    <source>
        <strain evidence="3">cv. G1812</strain>
    </source>
</reference>
<keyword evidence="1" id="KW-0175">Coiled coil</keyword>
<keyword evidence="3" id="KW-1185">Reference proteome</keyword>